<name>A0ABW9DUL1_9BURK</name>
<sequence length="47" mass="5060">MGALYLSGYISEARIFLPEIERALLHITGVLESRSSNRGPPGDAAVM</sequence>
<dbReference type="Proteomes" id="UP001629432">
    <property type="component" value="Unassembled WGS sequence"/>
</dbReference>
<keyword evidence="2" id="KW-1185">Reference proteome</keyword>
<gene>
    <name evidence="1" type="ORF">PQQ63_20350</name>
</gene>
<organism evidence="1 2">
    <name type="scientific">Paraburkholderia metrosideri</name>
    <dbReference type="NCBI Taxonomy" id="580937"/>
    <lineage>
        <taxon>Bacteria</taxon>
        <taxon>Pseudomonadati</taxon>
        <taxon>Pseudomonadota</taxon>
        <taxon>Betaproteobacteria</taxon>
        <taxon>Burkholderiales</taxon>
        <taxon>Burkholderiaceae</taxon>
        <taxon>Paraburkholderia</taxon>
    </lineage>
</organism>
<comment type="caution">
    <text evidence="1">The sequence shown here is derived from an EMBL/GenBank/DDBJ whole genome shotgun (WGS) entry which is preliminary data.</text>
</comment>
<dbReference type="EMBL" id="JAQQCF010000018">
    <property type="protein sequence ID" value="MFM0639043.1"/>
    <property type="molecule type" value="Genomic_DNA"/>
</dbReference>
<protein>
    <submittedName>
        <fullName evidence="1">Uncharacterized protein</fullName>
    </submittedName>
</protein>
<dbReference type="RefSeq" id="WP_408337933.1">
    <property type="nucleotide sequence ID" value="NZ_JAQQCF010000018.1"/>
</dbReference>
<evidence type="ECO:0000313" key="1">
    <source>
        <dbReference type="EMBL" id="MFM0639043.1"/>
    </source>
</evidence>
<accession>A0ABW9DUL1</accession>
<proteinExistence type="predicted"/>
<evidence type="ECO:0000313" key="2">
    <source>
        <dbReference type="Proteomes" id="UP001629432"/>
    </source>
</evidence>
<reference evidence="1 2" key="1">
    <citation type="journal article" date="2024" name="Chem. Sci.">
        <title>Discovery of megapolipeptins by genome mining of a Burkholderiales bacteria collection.</title>
        <authorList>
            <person name="Paulo B.S."/>
            <person name="Recchia M.J.J."/>
            <person name="Lee S."/>
            <person name="Fergusson C.H."/>
            <person name="Romanowski S.B."/>
            <person name="Hernandez A."/>
            <person name="Krull N."/>
            <person name="Liu D.Y."/>
            <person name="Cavanagh H."/>
            <person name="Bos A."/>
            <person name="Gray C.A."/>
            <person name="Murphy B.T."/>
            <person name="Linington R.G."/>
            <person name="Eustaquio A.S."/>
        </authorList>
    </citation>
    <scope>NUCLEOTIDE SEQUENCE [LARGE SCALE GENOMIC DNA]</scope>
    <source>
        <strain evidence="1 2">RL17-338-BIC-A</strain>
    </source>
</reference>